<dbReference type="Gene3D" id="3.40.50.150">
    <property type="entry name" value="Vaccinia Virus protein VP39"/>
    <property type="match status" value="1"/>
</dbReference>
<dbReference type="PANTHER" id="PTHR34203">
    <property type="entry name" value="METHYLTRANSFERASE, FKBM FAMILY PROTEIN"/>
    <property type="match status" value="1"/>
</dbReference>
<sequence>MTDDQRRRWSAPFRPRSYRALWSMLTTSLQPVESVDRYVRGTGEYPWTTSLRTPIGPVRLVVPHPQDVRRVNDIFHRHDYGTGRPRVVVDVGGNIGVSAAWFLSRSPHTRVHVWEPVPHNLQTLRTNVARFGDRCVVHEAGLAPQAGPATLLVVPLGRSSTLAQSLPTADARVAVEVWCEAVDDALRGVLEGEGGHIDLVKIDTGGSEEAIVDAIAVDVREAIDEIVYEYPGGVRRLSA</sequence>
<proteinExistence type="predicted"/>
<feature type="domain" description="Methyltransferase FkbM" evidence="1">
    <location>
        <begin position="90"/>
        <end position="212"/>
    </location>
</feature>
<keyword evidence="2" id="KW-0489">Methyltransferase</keyword>
<reference evidence="2 3" key="1">
    <citation type="submission" date="2022-09" db="EMBL/GenBank/DDBJ databases">
        <title>Complete genome sequence of Janibacter terrae strain COS04-44, PCL-degrading bacteria isolated from oil spilled coast.</title>
        <authorList>
            <person name="Park H."/>
            <person name="Kim J.Y."/>
            <person name="An S.H."/>
            <person name="Lee C.M."/>
            <person name="Weon H.-Y."/>
        </authorList>
    </citation>
    <scope>NUCLEOTIDE SEQUENCE [LARGE SCALE GENOMIC DNA]</scope>
    <source>
        <strain evidence="2 3">COS04-44</strain>
    </source>
</reference>
<dbReference type="RefSeq" id="WP_338537729.1">
    <property type="nucleotide sequence ID" value="NZ_CP104874.1"/>
</dbReference>
<dbReference type="InterPro" id="IPR006342">
    <property type="entry name" value="FkbM_mtfrase"/>
</dbReference>
<keyword evidence="3" id="KW-1185">Reference proteome</keyword>
<dbReference type="Pfam" id="PF05050">
    <property type="entry name" value="Methyltransf_21"/>
    <property type="match status" value="1"/>
</dbReference>
<name>A0ABZ2FD70_9MICO</name>
<evidence type="ECO:0000313" key="3">
    <source>
        <dbReference type="Proteomes" id="UP001381003"/>
    </source>
</evidence>
<keyword evidence="2" id="KW-0808">Transferase</keyword>
<evidence type="ECO:0000259" key="1">
    <source>
        <dbReference type="Pfam" id="PF05050"/>
    </source>
</evidence>
<dbReference type="InterPro" id="IPR029063">
    <property type="entry name" value="SAM-dependent_MTases_sf"/>
</dbReference>
<dbReference type="EMBL" id="CP104874">
    <property type="protein sequence ID" value="WWF04285.1"/>
    <property type="molecule type" value="Genomic_DNA"/>
</dbReference>
<accession>A0ABZ2FD70</accession>
<dbReference type="Proteomes" id="UP001381003">
    <property type="component" value="Chromosome"/>
</dbReference>
<dbReference type="NCBIfam" id="TIGR01444">
    <property type="entry name" value="fkbM_fam"/>
    <property type="match status" value="1"/>
</dbReference>
<evidence type="ECO:0000313" key="2">
    <source>
        <dbReference type="EMBL" id="WWF04285.1"/>
    </source>
</evidence>
<protein>
    <submittedName>
        <fullName evidence="2">FkbM family methyltransferase</fullName>
    </submittedName>
</protein>
<organism evidence="2 3">
    <name type="scientific">Janibacter terrae</name>
    <dbReference type="NCBI Taxonomy" id="103817"/>
    <lineage>
        <taxon>Bacteria</taxon>
        <taxon>Bacillati</taxon>
        <taxon>Actinomycetota</taxon>
        <taxon>Actinomycetes</taxon>
        <taxon>Micrococcales</taxon>
        <taxon>Intrasporangiaceae</taxon>
        <taxon>Janibacter</taxon>
    </lineage>
</organism>
<dbReference type="PANTHER" id="PTHR34203:SF13">
    <property type="entry name" value="EXPRESSED PROTEIN"/>
    <property type="match status" value="1"/>
</dbReference>
<dbReference type="SUPFAM" id="SSF53335">
    <property type="entry name" value="S-adenosyl-L-methionine-dependent methyltransferases"/>
    <property type="match status" value="1"/>
</dbReference>
<gene>
    <name evidence="2" type="ORF">N5P18_11350</name>
</gene>
<dbReference type="GO" id="GO:0008168">
    <property type="term" value="F:methyltransferase activity"/>
    <property type="evidence" value="ECO:0007669"/>
    <property type="project" value="UniProtKB-KW"/>
</dbReference>
<dbReference type="GO" id="GO:0032259">
    <property type="term" value="P:methylation"/>
    <property type="evidence" value="ECO:0007669"/>
    <property type="project" value="UniProtKB-KW"/>
</dbReference>
<dbReference type="InterPro" id="IPR052514">
    <property type="entry name" value="SAM-dependent_MTase"/>
</dbReference>